<name>A0ABV8PBR3_9SPHI</name>
<evidence type="ECO:0000256" key="2">
    <source>
        <dbReference type="SAM" id="Phobius"/>
    </source>
</evidence>
<evidence type="ECO:0000313" key="5">
    <source>
        <dbReference type="Proteomes" id="UP001595789"/>
    </source>
</evidence>
<feature type="domain" description="Peptidase M56" evidence="3">
    <location>
        <begin position="151"/>
        <end position="246"/>
    </location>
</feature>
<keyword evidence="2" id="KW-1133">Transmembrane helix</keyword>
<dbReference type="PANTHER" id="PTHR34978">
    <property type="entry name" value="POSSIBLE SENSOR-TRANSDUCER PROTEIN BLAR"/>
    <property type="match status" value="1"/>
</dbReference>
<accession>A0ABV8PBR3</accession>
<feature type="transmembrane region" description="Helical" evidence="2">
    <location>
        <begin position="6"/>
        <end position="26"/>
    </location>
</feature>
<evidence type="ECO:0000256" key="1">
    <source>
        <dbReference type="SAM" id="MobiDB-lite"/>
    </source>
</evidence>
<feature type="transmembrane region" description="Helical" evidence="2">
    <location>
        <begin position="259"/>
        <end position="277"/>
    </location>
</feature>
<keyword evidence="2" id="KW-0472">Membrane</keyword>
<comment type="caution">
    <text evidence="4">The sequence shown here is derived from an EMBL/GenBank/DDBJ whole genome shotgun (WGS) entry which is preliminary data.</text>
</comment>
<organism evidence="4 5">
    <name type="scientific">Pedobacter lithocola</name>
    <dbReference type="NCBI Taxonomy" id="1908239"/>
    <lineage>
        <taxon>Bacteria</taxon>
        <taxon>Pseudomonadati</taxon>
        <taxon>Bacteroidota</taxon>
        <taxon>Sphingobacteriia</taxon>
        <taxon>Sphingobacteriales</taxon>
        <taxon>Sphingobacteriaceae</taxon>
        <taxon>Pedobacter</taxon>
    </lineage>
</organism>
<dbReference type="Proteomes" id="UP001595789">
    <property type="component" value="Unassembled WGS sequence"/>
</dbReference>
<dbReference type="InterPro" id="IPR052173">
    <property type="entry name" value="Beta-lactam_resp_regulator"/>
</dbReference>
<evidence type="ECO:0000259" key="3">
    <source>
        <dbReference type="Pfam" id="PF05569"/>
    </source>
</evidence>
<dbReference type="CDD" id="cd07341">
    <property type="entry name" value="M56_BlaR1_MecR1_like"/>
    <property type="match status" value="1"/>
</dbReference>
<feature type="transmembrane region" description="Helical" evidence="2">
    <location>
        <begin position="38"/>
        <end position="58"/>
    </location>
</feature>
<proteinExistence type="predicted"/>
<feature type="compositionally biased region" description="Pro residues" evidence="1">
    <location>
        <begin position="329"/>
        <end position="338"/>
    </location>
</feature>
<gene>
    <name evidence="4" type="ORF">ACFOWA_08040</name>
</gene>
<dbReference type="PANTHER" id="PTHR34978:SF3">
    <property type="entry name" value="SLR0241 PROTEIN"/>
    <property type="match status" value="1"/>
</dbReference>
<keyword evidence="5" id="KW-1185">Reference proteome</keyword>
<reference evidence="5" key="1">
    <citation type="journal article" date="2019" name="Int. J. Syst. Evol. Microbiol.">
        <title>The Global Catalogue of Microorganisms (GCM) 10K type strain sequencing project: providing services to taxonomists for standard genome sequencing and annotation.</title>
        <authorList>
            <consortium name="The Broad Institute Genomics Platform"/>
            <consortium name="The Broad Institute Genome Sequencing Center for Infectious Disease"/>
            <person name="Wu L."/>
            <person name="Ma J."/>
        </authorList>
    </citation>
    <scope>NUCLEOTIDE SEQUENCE [LARGE SCALE GENOMIC DNA]</scope>
    <source>
        <strain evidence="5">CCM 8691</strain>
    </source>
</reference>
<feature type="region of interest" description="Disordered" evidence="1">
    <location>
        <begin position="323"/>
        <end position="347"/>
    </location>
</feature>
<feature type="region of interest" description="Disordered" evidence="1">
    <location>
        <begin position="394"/>
        <end position="432"/>
    </location>
</feature>
<evidence type="ECO:0000313" key="4">
    <source>
        <dbReference type="EMBL" id="MFC4211126.1"/>
    </source>
</evidence>
<dbReference type="EMBL" id="JBHSBW010000007">
    <property type="protein sequence ID" value="MFC4211126.1"/>
    <property type="molecule type" value="Genomic_DNA"/>
</dbReference>
<dbReference type="InterPro" id="IPR008756">
    <property type="entry name" value="Peptidase_M56"/>
</dbReference>
<protein>
    <submittedName>
        <fullName evidence="4">M56 family metallopeptidase</fullName>
    </submittedName>
</protein>
<feature type="compositionally biased region" description="Basic and acidic residues" evidence="1">
    <location>
        <begin position="411"/>
        <end position="421"/>
    </location>
</feature>
<dbReference type="RefSeq" id="WP_378983762.1">
    <property type="nucleotide sequence ID" value="NZ_JBHSBW010000007.1"/>
</dbReference>
<keyword evidence="2" id="KW-0812">Transmembrane</keyword>
<dbReference type="Pfam" id="PF05569">
    <property type="entry name" value="Peptidase_M56"/>
    <property type="match status" value="1"/>
</dbReference>
<sequence length="432" mass="49010">MMTWLYYLLEANLYLVFFYGFYRLFLQKETFYTLNRSYLVLSTVMAFSIPLLQLGFLSKEVLPQETTIYNEVMVDRSIFSIANFLMLAYLFIAMIFFAKMLWGFRHIIRLIKKPSTKTEQGITIIPLENTSTAFSFFNLLFIDPGLPQTNTIIHHEMAHIRQRHSFDVVFFEIDKCVCWFNPIAHLLKSDIKLVHEYLADEETTNHGIEKYEYAVFLIQNSCGNRGTQLTNQIFNSSILKNRINMLNQKKSAKWARLKLLLALPIVGGMLCASTMAFTKDYGTIDLYPKKNTSKIVSIQDTAKRQKAVEVIIIQEPTVSSKRVKGVKLAPPPPPPAPPTTKKVKGVKLAPPPPATEIPLTKKVKGIHIAPPPPPVEPKGTKQVVDIKSNYTKEGKQVLDIQIAPPPPPVDPKSKKQPDKNDVIYGDPIKGTK</sequence>
<feature type="transmembrane region" description="Helical" evidence="2">
    <location>
        <begin position="78"/>
        <end position="102"/>
    </location>
</feature>